<proteinExistence type="predicted"/>
<name>A0A5M6CS83_9FLAO</name>
<evidence type="ECO:0000313" key="1">
    <source>
        <dbReference type="EMBL" id="KAA5537863.1"/>
    </source>
</evidence>
<dbReference type="Proteomes" id="UP000325141">
    <property type="component" value="Unassembled WGS sequence"/>
</dbReference>
<dbReference type="RefSeq" id="WP_150010543.1">
    <property type="nucleotide sequence ID" value="NZ_VWSG01000002.1"/>
</dbReference>
<accession>A0A5M6CS83</accession>
<protein>
    <submittedName>
        <fullName evidence="1">Uncharacterized protein</fullName>
    </submittedName>
</protein>
<dbReference type="EMBL" id="VWSG01000002">
    <property type="protein sequence ID" value="KAA5537863.1"/>
    <property type="molecule type" value="Genomic_DNA"/>
</dbReference>
<sequence>MEDIYADLEKIICSKVKEFESFLLQFQQEFSGQDLKSIIDKKNELLTHCTDYVYKRYPSDGKVYVPNGDRVHTEKSMIHFYSIKYMHDRAKELDKIFLQFLDKFINWHVKNK</sequence>
<dbReference type="AlphaFoldDB" id="A0A5M6CS83"/>
<comment type="caution">
    <text evidence="1">The sequence shown here is derived from an EMBL/GenBank/DDBJ whole genome shotgun (WGS) entry which is preliminary data.</text>
</comment>
<reference evidence="1 2" key="1">
    <citation type="submission" date="2019-09" db="EMBL/GenBank/DDBJ databases">
        <title>Genome sequence and assembly of Flavobacterium sp.</title>
        <authorList>
            <person name="Chhetri G."/>
        </authorList>
    </citation>
    <scope>NUCLEOTIDE SEQUENCE [LARGE SCALE GENOMIC DNA]</scope>
    <source>
        <strain evidence="1 2">SNL9</strain>
    </source>
</reference>
<organism evidence="1 2">
    <name type="scientific">Paenimyroides baculatum</name>
    <dbReference type="NCBI Taxonomy" id="2608000"/>
    <lineage>
        <taxon>Bacteria</taxon>
        <taxon>Pseudomonadati</taxon>
        <taxon>Bacteroidota</taxon>
        <taxon>Flavobacteriia</taxon>
        <taxon>Flavobacteriales</taxon>
        <taxon>Flavobacteriaceae</taxon>
        <taxon>Paenimyroides</taxon>
    </lineage>
</organism>
<keyword evidence="2" id="KW-1185">Reference proteome</keyword>
<evidence type="ECO:0000313" key="2">
    <source>
        <dbReference type="Proteomes" id="UP000325141"/>
    </source>
</evidence>
<gene>
    <name evidence="1" type="ORF">F0460_04160</name>
</gene>